<evidence type="ECO:0000313" key="2">
    <source>
        <dbReference type="Proteomes" id="UP001458880"/>
    </source>
</evidence>
<dbReference type="EMBL" id="JASPKY010000497">
    <property type="protein sequence ID" value="KAK9694950.1"/>
    <property type="molecule type" value="Genomic_DNA"/>
</dbReference>
<dbReference type="GO" id="GO:0004519">
    <property type="term" value="F:endonuclease activity"/>
    <property type="evidence" value="ECO:0007669"/>
    <property type="project" value="UniProtKB-KW"/>
</dbReference>
<keyword evidence="1" id="KW-0378">Hydrolase</keyword>
<organism evidence="1 2">
    <name type="scientific">Popillia japonica</name>
    <name type="common">Japanese beetle</name>
    <dbReference type="NCBI Taxonomy" id="7064"/>
    <lineage>
        <taxon>Eukaryota</taxon>
        <taxon>Metazoa</taxon>
        <taxon>Ecdysozoa</taxon>
        <taxon>Arthropoda</taxon>
        <taxon>Hexapoda</taxon>
        <taxon>Insecta</taxon>
        <taxon>Pterygota</taxon>
        <taxon>Neoptera</taxon>
        <taxon>Endopterygota</taxon>
        <taxon>Coleoptera</taxon>
        <taxon>Polyphaga</taxon>
        <taxon>Scarabaeiformia</taxon>
        <taxon>Scarabaeidae</taxon>
        <taxon>Rutelinae</taxon>
        <taxon>Popillia</taxon>
    </lineage>
</organism>
<evidence type="ECO:0000313" key="1">
    <source>
        <dbReference type="EMBL" id="KAK9694950.1"/>
    </source>
</evidence>
<gene>
    <name evidence="1" type="ORF">QE152_g33182</name>
</gene>
<dbReference type="AlphaFoldDB" id="A0AAW1IXL8"/>
<protein>
    <submittedName>
        <fullName evidence="1">DDE superfamily endonuclease</fullName>
    </submittedName>
</protein>
<proteinExistence type="predicted"/>
<comment type="caution">
    <text evidence="1">The sequence shown here is derived from an EMBL/GenBank/DDBJ whole genome shotgun (WGS) entry which is preliminary data.</text>
</comment>
<sequence>MLSIPDDYFPGSQIKTLYVIVADDAFRLIVSERLMKPWGQQSTKEEKIFNYRLSRAPKMGQQSTKEEKIFNYRLSRAPKIVENAFAQRLCFAQLHQT</sequence>
<keyword evidence="2" id="KW-1185">Reference proteome</keyword>
<keyword evidence="1" id="KW-0540">Nuclease</keyword>
<keyword evidence="1" id="KW-0255">Endonuclease</keyword>
<name>A0AAW1IXL8_POPJA</name>
<dbReference type="Proteomes" id="UP001458880">
    <property type="component" value="Unassembled WGS sequence"/>
</dbReference>
<reference evidence="1 2" key="1">
    <citation type="journal article" date="2024" name="BMC Genomics">
        <title>De novo assembly and annotation of Popillia japonica's genome with initial clues to its potential as an invasive pest.</title>
        <authorList>
            <person name="Cucini C."/>
            <person name="Boschi S."/>
            <person name="Funari R."/>
            <person name="Cardaioli E."/>
            <person name="Iannotti N."/>
            <person name="Marturano G."/>
            <person name="Paoli F."/>
            <person name="Bruttini M."/>
            <person name="Carapelli A."/>
            <person name="Frati F."/>
            <person name="Nardi F."/>
        </authorList>
    </citation>
    <scope>NUCLEOTIDE SEQUENCE [LARGE SCALE GENOMIC DNA]</scope>
    <source>
        <strain evidence="1">DMR45628</strain>
    </source>
</reference>
<accession>A0AAW1IXL8</accession>